<gene>
    <name evidence="2" type="ORF">ANCDUO_25897</name>
</gene>
<accession>A0A0C2F6E1</accession>
<dbReference type="PANTHER" id="PTHR33050:SF7">
    <property type="entry name" value="RIBONUCLEASE H"/>
    <property type="match status" value="1"/>
</dbReference>
<dbReference type="InterPro" id="IPR052055">
    <property type="entry name" value="Hepadnavirus_pol/RT"/>
</dbReference>
<dbReference type="OrthoDB" id="10068174at2759"/>
<sequence length="105" mass="11744">MANGSSSKPSATTQSRTPKGHVLCMWQIRTLRQRVSWRIKTIKFTVLPFGLSTAPMVFTKLMRPLLRKWRFLGVNVAVYLDDGIVWAHSAHRNEEAVEGSGFAGG</sequence>
<name>A0A0C2F6E1_9BILA</name>
<reference evidence="2 3" key="1">
    <citation type="submission" date="2013-12" db="EMBL/GenBank/DDBJ databases">
        <title>Draft genome of the parsitic nematode Ancylostoma duodenale.</title>
        <authorList>
            <person name="Mitreva M."/>
        </authorList>
    </citation>
    <scope>NUCLEOTIDE SEQUENCE [LARGE SCALE GENOMIC DNA]</scope>
    <source>
        <strain evidence="2 3">Zhejiang</strain>
    </source>
</reference>
<proteinExistence type="predicted"/>
<dbReference type="InterPro" id="IPR043502">
    <property type="entry name" value="DNA/RNA_pol_sf"/>
</dbReference>
<dbReference type="InterPro" id="IPR000477">
    <property type="entry name" value="RT_dom"/>
</dbReference>
<evidence type="ECO:0000259" key="1">
    <source>
        <dbReference type="Pfam" id="PF00078"/>
    </source>
</evidence>
<dbReference type="Pfam" id="PF00078">
    <property type="entry name" value="RVT_1"/>
    <property type="match status" value="1"/>
</dbReference>
<dbReference type="EMBL" id="KN780375">
    <property type="protein sequence ID" value="KIH44090.1"/>
    <property type="molecule type" value="Genomic_DNA"/>
</dbReference>
<dbReference type="Proteomes" id="UP000054047">
    <property type="component" value="Unassembled WGS sequence"/>
</dbReference>
<dbReference type="AlphaFoldDB" id="A0A0C2F6E1"/>
<protein>
    <recommendedName>
        <fullName evidence="1">Reverse transcriptase domain-containing protein</fullName>
    </recommendedName>
</protein>
<dbReference type="PANTHER" id="PTHR33050">
    <property type="entry name" value="REVERSE TRANSCRIPTASE DOMAIN-CONTAINING PROTEIN"/>
    <property type="match status" value="1"/>
</dbReference>
<dbReference type="Gene3D" id="3.30.70.270">
    <property type="match status" value="1"/>
</dbReference>
<dbReference type="InterPro" id="IPR043128">
    <property type="entry name" value="Rev_trsase/Diguanyl_cyclase"/>
</dbReference>
<evidence type="ECO:0000313" key="2">
    <source>
        <dbReference type="EMBL" id="KIH44090.1"/>
    </source>
</evidence>
<keyword evidence="3" id="KW-1185">Reference proteome</keyword>
<dbReference type="SUPFAM" id="SSF56672">
    <property type="entry name" value="DNA/RNA polymerases"/>
    <property type="match status" value="1"/>
</dbReference>
<evidence type="ECO:0000313" key="3">
    <source>
        <dbReference type="Proteomes" id="UP000054047"/>
    </source>
</evidence>
<organism evidence="2 3">
    <name type="scientific">Ancylostoma duodenale</name>
    <dbReference type="NCBI Taxonomy" id="51022"/>
    <lineage>
        <taxon>Eukaryota</taxon>
        <taxon>Metazoa</taxon>
        <taxon>Ecdysozoa</taxon>
        <taxon>Nematoda</taxon>
        <taxon>Chromadorea</taxon>
        <taxon>Rhabditida</taxon>
        <taxon>Rhabditina</taxon>
        <taxon>Rhabditomorpha</taxon>
        <taxon>Strongyloidea</taxon>
        <taxon>Ancylostomatidae</taxon>
        <taxon>Ancylostomatinae</taxon>
        <taxon>Ancylostoma</taxon>
    </lineage>
</organism>
<feature type="domain" description="Reverse transcriptase" evidence="1">
    <location>
        <begin position="28"/>
        <end position="97"/>
    </location>
</feature>